<name>A0A1H9I9J3_9RHOB</name>
<proteinExistence type="predicted"/>
<dbReference type="GO" id="GO:0016301">
    <property type="term" value="F:kinase activity"/>
    <property type="evidence" value="ECO:0007669"/>
    <property type="project" value="UniProtKB-KW"/>
</dbReference>
<keyword evidence="2" id="KW-0808">Transferase</keyword>
<dbReference type="OrthoDB" id="7334546at2"/>
<protein>
    <submittedName>
        <fullName evidence="2">Predicted kinase, aminoglycoside phosphotransferase (APT) family</fullName>
    </submittedName>
</protein>
<dbReference type="InterPro" id="IPR011009">
    <property type="entry name" value="Kinase-like_dom_sf"/>
</dbReference>
<evidence type="ECO:0000313" key="3">
    <source>
        <dbReference type="Proteomes" id="UP000198634"/>
    </source>
</evidence>
<sequence length="283" mass="30949">MIRPDHGLVTELTRLGQVPAGLEWHSLKGGQTNQLWQVGQGPRSLVVKLFAPADGNPLFPNDAAHETLLLQYLDGMGLAPALQCRLQTDFGVCIIYRHHTGQCWTTGTPAVAHVLRRVHSLAVPKGLRLACDGSEHLRNQAEHILSRLPASVAQPLMRLRPKGTVAPSGRVALLHGDPVPGNLIQNQTGLILIDWQCPALGDPVEDLAIFLSPAMQKIYRGHVLTRAEIADFLSAYDDPEISARLRALAPWHHWRMAAYCAWKAQQGAAGYAKAIELERAALV</sequence>
<evidence type="ECO:0000259" key="1">
    <source>
        <dbReference type="Pfam" id="PF01636"/>
    </source>
</evidence>
<dbReference type="Proteomes" id="UP000198634">
    <property type="component" value="Unassembled WGS sequence"/>
</dbReference>
<gene>
    <name evidence="2" type="ORF">SAMN04488092_111105</name>
</gene>
<reference evidence="2 3" key="1">
    <citation type="submission" date="2016-10" db="EMBL/GenBank/DDBJ databases">
        <authorList>
            <person name="de Groot N.N."/>
        </authorList>
    </citation>
    <scope>NUCLEOTIDE SEQUENCE [LARGE SCALE GENOMIC DNA]</scope>
    <source>
        <strain evidence="2 3">DSM 22007</strain>
    </source>
</reference>
<evidence type="ECO:0000313" key="2">
    <source>
        <dbReference type="EMBL" id="SEQ71237.1"/>
    </source>
</evidence>
<dbReference type="STRING" id="657014.SAMN04488092_111105"/>
<keyword evidence="2" id="KW-0418">Kinase</keyword>
<dbReference type="Gene3D" id="3.90.1200.10">
    <property type="match status" value="1"/>
</dbReference>
<dbReference type="InterPro" id="IPR002575">
    <property type="entry name" value="Aminoglycoside_PTrfase"/>
</dbReference>
<accession>A0A1H9I9J3</accession>
<dbReference type="Pfam" id="PF01636">
    <property type="entry name" value="APH"/>
    <property type="match status" value="1"/>
</dbReference>
<dbReference type="RefSeq" id="WP_090270529.1">
    <property type="nucleotide sequence ID" value="NZ_FOEP01000011.1"/>
</dbReference>
<dbReference type="EMBL" id="FOEP01000011">
    <property type="protein sequence ID" value="SEQ71237.1"/>
    <property type="molecule type" value="Genomic_DNA"/>
</dbReference>
<dbReference type="AlphaFoldDB" id="A0A1H9I9J3"/>
<keyword evidence="3" id="KW-1185">Reference proteome</keyword>
<feature type="domain" description="Aminoglycoside phosphotransferase" evidence="1">
    <location>
        <begin position="26"/>
        <end position="236"/>
    </location>
</feature>
<dbReference type="SUPFAM" id="SSF56112">
    <property type="entry name" value="Protein kinase-like (PK-like)"/>
    <property type="match status" value="1"/>
</dbReference>
<organism evidence="2 3">
    <name type="scientific">Thalassovita taeanensis</name>
    <dbReference type="NCBI Taxonomy" id="657014"/>
    <lineage>
        <taxon>Bacteria</taxon>
        <taxon>Pseudomonadati</taxon>
        <taxon>Pseudomonadota</taxon>
        <taxon>Alphaproteobacteria</taxon>
        <taxon>Rhodobacterales</taxon>
        <taxon>Roseobacteraceae</taxon>
        <taxon>Thalassovita</taxon>
    </lineage>
</organism>